<proteinExistence type="predicted"/>
<feature type="transmembrane region" description="Helical" evidence="1">
    <location>
        <begin position="603"/>
        <end position="624"/>
    </location>
</feature>
<gene>
    <name evidence="2" type="ORF">UFOPK2342_01241</name>
</gene>
<organism evidence="2">
    <name type="scientific">freshwater metagenome</name>
    <dbReference type="NCBI Taxonomy" id="449393"/>
    <lineage>
        <taxon>unclassified sequences</taxon>
        <taxon>metagenomes</taxon>
        <taxon>ecological metagenomes</taxon>
    </lineage>
</organism>
<protein>
    <submittedName>
        <fullName evidence="2">Unannotated protein</fullName>
    </submittedName>
</protein>
<keyword evidence="1" id="KW-0472">Membrane</keyword>
<sequence length="632" mass="68238">MKRVLLALVFFISSLFNLHPAHAATSTINYAFSNIAQASANSSASISLELTSPDGANSWAVRILRAPNVFNSRSELLAFEKNPSLATQVVATKSGSAGLEKNNPLRVLIDIPDAPQKSLEIQGFVAEISTIGGKPARVPFFLIGKGNQGVVPTPVSWIWPILDTPHRNIEGIFTDDILATSLLPQGRLGRMLTAAEGRNFTWYIDAELVESVEAMSKGYSLLDGTEGAGKSAASQWLARLRSAIVGRDVYAAPYGDPDLSTFISLKKPSDLAVLQVIGANRLAQSLGVSVQSDLAWPSKGIFTAKSLEYLKSAGYTKCLVSRKMSPAPTNETATRSSLAQSKGVELYIGDDILSGYLKNISIEQSNHFYAQLAMITAERPTTSRPQIVIPDRMPVLTYSQALVADRELPINEIATDKTLGLATQLSPVKITLLEPRTTSLLPHIEGLLTQFGAITTPAHLTSTEPKLRSTLILATAWREAPFAGYLFSQSSLKIAEQIIRQVRVLPGRYTLTDLSGKVPLTVSNDADLPVDVRLELRPTTLRLQQPETIDLQLPAKSHSQILVPLTAYSSGEVFVEARLLDASNHQVGDVVVLQISISSIPPAAILVTEIAGGALLLAATAQIIRRIRRSRS</sequence>
<reference evidence="2" key="1">
    <citation type="submission" date="2020-05" db="EMBL/GenBank/DDBJ databases">
        <authorList>
            <person name="Chiriac C."/>
            <person name="Salcher M."/>
            <person name="Ghai R."/>
            <person name="Kavagutti S V."/>
        </authorList>
    </citation>
    <scope>NUCLEOTIDE SEQUENCE</scope>
</reference>
<accession>A0A6J6N7G0</accession>
<keyword evidence="1" id="KW-1133">Transmembrane helix</keyword>
<name>A0A6J6N7G0_9ZZZZ</name>
<dbReference type="InterPro" id="IPR046112">
    <property type="entry name" value="DUF6049"/>
</dbReference>
<dbReference type="EMBL" id="CAEZXB010000027">
    <property type="protein sequence ID" value="CAB4682077.1"/>
    <property type="molecule type" value="Genomic_DNA"/>
</dbReference>
<keyword evidence="1" id="KW-0812">Transmembrane</keyword>
<evidence type="ECO:0000256" key="1">
    <source>
        <dbReference type="SAM" id="Phobius"/>
    </source>
</evidence>
<dbReference type="Pfam" id="PF19516">
    <property type="entry name" value="DUF6049"/>
    <property type="match status" value="1"/>
</dbReference>
<evidence type="ECO:0000313" key="2">
    <source>
        <dbReference type="EMBL" id="CAB4682077.1"/>
    </source>
</evidence>
<dbReference type="AlphaFoldDB" id="A0A6J6N7G0"/>